<feature type="region of interest" description="Disordered" evidence="1">
    <location>
        <begin position="605"/>
        <end position="624"/>
    </location>
</feature>
<proteinExistence type="predicted"/>
<feature type="compositionally biased region" description="Pro residues" evidence="1">
    <location>
        <begin position="311"/>
        <end position="320"/>
    </location>
</feature>
<keyword evidence="2" id="KW-0472">Membrane</keyword>
<dbReference type="InterPro" id="IPR036259">
    <property type="entry name" value="MFS_trans_sf"/>
</dbReference>
<feature type="transmembrane region" description="Helical" evidence="2">
    <location>
        <begin position="554"/>
        <end position="576"/>
    </location>
</feature>
<organism evidence="3 4">
    <name type="scientific">Zingiber officinale</name>
    <name type="common">Ginger</name>
    <name type="synonym">Amomum zingiber</name>
    <dbReference type="NCBI Taxonomy" id="94328"/>
    <lineage>
        <taxon>Eukaryota</taxon>
        <taxon>Viridiplantae</taxon>
        <taxon>Streptophyta</taxon>
        <taxon>Embryophyta</taxon>
        <taxon>Tracheophyta</taxon>
        <taxon>Spermatophyta</taxon>
        <taxon>Magnoliopsida</taxon>
        <taxon>Liliopsida</taxon>
        <taxon>Zingiberales</taxon>
        <taxon>Zingiberaceae</taxon>
        <taxon>Zingiber</taxon>
    </lineage>
</organism>
<accession>A0A8J5LTY6</accession>
<evidence type="ECO:0000256" key="1">
    <source>
        <dbReference type="SAM" id="MobiDB-lite"/>
    </source>
</evidence>
<keyword evidence="2" id="KW-1133">Transmembrane helix</keyword>
<dbReference type="Proteomes" id="UP000734854">
    <property type="component" value="Unassembled WGS sequence"/>
</dbReference>
<dbReference type="SUPFAM" id="SSF103473">
    <property type="entry name" value="MFS general substrate transporter"/>
    <property type="match status" value="1"/>
</dbReference>
<feature type="compositionally biased region" description="Acidic residues" evidence="1">
    <location>
        <begin position="14"/>
        <end position="42"/>
    </location>
</feature>
<reference evidence="3 4" key="1">
    <citation type="submission" date="2020-08" db="EMBL/GenBank/DDBJ databases">
        <title>Plant Genome Project.</title>
        <authorList>
            <person name="Zhang R.-G."/>
        </authorList>
    </citation>
    <scope>NUCLEOTIDE SEQUENCE [LARGE SCALE GENOMIC DNA]</scope>
    <source>
        <tissue evidence="3">Rhizome</tissue>
    </source>
</reference>
<sequence>MAFMAFEEGKNESSQEEVSSEEESSNEEESSDESSSSDDDEVEEKKDARLGKNAGLTYFTTIVPDVMEIIQYFGLDKLVHCTHLVNLDLCKEFYTNLHPRGSGGHTWVSRVGCVDIEFTPSILQSFLECQASESSFTCFPTVVEPFTDSLSHLSIEVIHQYYFNAPRAPLRRIFNATRMSARSNILYKVVIGCILPIVTRGQAKIRLPHLVMMYALEHRLDINIALHVFESIVHFSSPSNEKLYMPYCHILTSFFASRGLDVMRGQLHQLSKDYDQIGARQMSLAGIERRQGEMVWRAQEADDSDAEEADVPPPALAPHPVPVTVEARLTQLEETVRQGFQEFRGFRQDWTASQQRQADILRKHLFEELDHAFPDEVEMYREIRTSAASQSSRHFEDNDSEEIDQISEPQSVTSISKAPPIILVICYVDVAAFSFLEGIAFNGIGINLVLYLGSVLHWPISSSAANVSFWGGTTYFTPLLGGLLADTYLGNYRTIVISIILYLLVWVGDCYFICHYSIINTSFMKWKFIAALLPFGADQFNEEKPIEMRKKVSFFSYFYVCSMLGVLFSASGGFLLGTSTYKLTMPTGSPLKSLLQVIVATGKDNDPVPRKEKKREARREEKPEKAAVIDMVFRRCTGYLEDAQVEKT</sequence>
<feature type="transmembrane region" description="Helical" evidence="2">
    <location>
        <begin position="448"/>
        <end position="472"/>
    </location>
</feature>
<gene>
    <name evidence="3" type="ORF">ZIOFF_013117</name>
</gene>
<dbReference type="PANTHER" id="PTHR11654">
    <property type="entry name" value="OLIGOPEPTIDE TRANSPORTER-RELATED"/>
    <property type="match status" value="1"/>
</dbReference>
<evidence type="ECO:0000313" key="4">
    <source>
        <dbReference type="Proteomes" id="UP000734854"/>
    </source>
</evidence>
<evidence type="ECO:0000256" key="2">
    <source>
        <dbReference type="SAM" id="Phobius"/>
    </source>
</evidence>
<name>A0A8J5LTY6_ZINOF</name>
<comment type="caution">
    <text evidence="3">The sequence shown here is derived from an EMBL/GenBank/DDBJ whole genome shotgun (WGS) entry which is preliminary data.</text>
</comment>
<evidence type="ECO:0000313" key="3">
    <source>
        <dbReference type="EMBL" id="KAG6523261.1"/>
    </source>
</evidence>
<feature type="region of interest" description="Disordered" evidence="1">
    <location>
        <begin position="1"/>
        <end position="47"/>
    </location>
</feature>
<keyword evidence="4" id="KW-1185">Reference proteome</keyword>
<keyword evidence="2" id="KW-0812">Transmembrane</keyword>
<dbReference type="Gene3D" id="1.20.1250.20">
    <property type="entry name" value="MFS general substrate transporter like domains"/>
    <property type="match status" value="1"/>
</dbReference>
<protein>
    <submittedName>
        <fullName evidence="3">Uncharacterized protein</fullName>
    </submittedName>
</protein>
<dbReference type="EMBL" id="JACMSC010000004">
    <property type="protein sequence ID" value="KAG6523261.1"/>
    <property type="molecule type" value="Genomic_DNA"/>
</dbReference>
<feature type="region of interest" description="Disordered" evidence="1">
    <location>
        <begin position="300"/>
        <end position="320"/>
    </location>
</feature>
<dbReference type="AlphaFoldDB" id="A0A8J5LTY6"/>
<feature type="compositionally biased region" description="Acidic residues" evidence="1">
    <location>
        <begin position="301"/>
        <end position="310"/>
    </location>
</feature>
<feature type="transmembrane region" description="Helical" evidence="2">
    <location>
        <begin position="492"/>
        <end position="518"/>
    </location>
</feature>